<dbReference type="PROSITE" id="PS51819">
    <property type="entry name" value="VOC"/>
    <property type="match status" value="1"/>
</dbReference>
<dbReference type="InterPro" id="IPR037523">
    <property type="entry name" value="VOC_core"/>
</dbReference>
<keyword evidence="4" id="KW-1185">Reference proteome</keyword>
<dbReference type="Proteomes" id="UP001519271">
    <property type="component" value="Unassembled WGS sequence"/>
</dbReference>
<dbReference type="InterPro" id="IPR004360">
    <property type="entry name" value="Glyas_Fos-R_dOase_dom"/>
</dbReference>
<dbReference type="SUPFAM" id="SSF54593">
    <property type="entry name" value="Glyoxalase/Bleomycin resistance protein/Dihydroxybiphenyl dioxygenase"/>
    <property type="match status" value="1"/>
</dbReference>
<dbReference type="InterPro" id="IPR029068">
    <property type="entry name" value="Glyas_Bleomycin-R_OHBP_Dase"/>
</dbReference>
<evidence type="ECO:0000256" key="1">
    <source>
        <dbReference type="ARBA" id="ARBA00022723"/>
    </source>
</evidence>
<reference evidence="3 4" key="1">
    <citation type="submission" date="2021-03" db="EMBL/GenBank/DDBJ databases">
        <title>Genomic Encyclopedia of Type Strains, Phase IV (KMG-IV): sequencing the most valuable type-strain genomes for metagenomic binning, comparative biology and taxonomic classification.</title>
        <authorList>
            <person name="Goeker M."/>
        </authorList>
    </citation>
    <scope>NUCLEOTIDE SEQUENCE [LARGE SCALE GENOMIC DNA]</scope>
    <source>
        <strain evidence="3 4">DSM 6139</strain>
    </source>
</reference>
<accession>A0ABS4G333</accession>
<evidence type="ECO:0000313" key="4">
    <source>
        <dbReference type="Proteomes" id="UP001519271"/>
    </source>
</evidence>
<evidence type="ECO:0000313" key="3">
    <source>
        <dbReference type="EMBL" id="MBP1918887.1"/>
    </source>
</evidence>
<keyword evidence="1" id="KW-0479">Metal-binding</keyword>
<dbReference type="InterPro" id="IPR051785">
    <property type="entry name" value="MMCE/EMCE_epimerase"/>
</dbReference>
<dbReference type="InterPro" id="IPR018146">
    <property type="entry name" value="Glyoxalase_1_CS"/>
</dbReference>
<dbReference type="Gene3D" id="3.10.180.10">
    <property type="entry name" value="2,3-Dihydroxybiphenyl 1,2-Dioxygenase, domain 1"/>
    <property type="match status" value="1"/>
</dbReference>
<sequence>MGTNEILGGGGFHHISINVYDIKKSETFYTKVLGFKKVTEFNSGNRSCIMLDSGDGACLELFSGGTPDEKPDWAELHFALRTADTRSVLERVRAEGMIITMEPKDLVLPSNPPAPITIAFFKGPDGELVELFQSR</sequence>
<feature type="domain" description="VOC" evidence="2">
    <location>
        <begin position="11"/>
        <end position="134"/>
    </location>
</feature>
<organism evidence="3 4">
    <name type="scientific">Youngiibacter multivorans</name>
    <dbReference type="NCBI Taxonomy" id="937251"/>
    <lineage>
        <taxon>Bacteria</taxon>
        <taxon>Bacillati</taxon>
        <taxon>Bacillota</taxon>
        <taxon>Clostridia</taxon>
        <taxon>Eubacteriales</taxon>
        <taxon>Clostridiaceae</taxon>
        <taxon>Youngiibacter</taxon>
    </lineage>
</organism>
<dbReference type="PANTHER" id="PTHR43048">
    <property type="entry name" value="METHYLMALONYL-COA EPIMERASE"/>
    <property type="match status" value="1"/>
</dbReference>
<dbReference type="Pfam" id="PF00903">
    <property type="entry name" value="Glyoxalase"/>
    <property type="match status" value="1"/>
</dbReference>
<protein>
    <submittedName>
        <fullName evidence="3">Glyoxylase I family protein</fullName>
    </submittedName>
</protein>
<proteinExistence type="predicted"/>
<gene>
    <name evidence="3" type="ORF">J2Z34_001367</name>
</gene>
<dbReference type="PROSITE" id="PS00934">
    <property type="entry name" value="GLYOXALASE_I_1"/>
    <property type="match status" value="1"/>
</dbReference>
<name>A0ABS4G333_9CLOT</name>
<dbReference type="PANTHER" id="PTHR43048:SF6">
    <property type="entry name" value="BLR8189 PROTEIN"/>
    <property type="match status" value="1"/>
</dbReference>
<dbReference type="CDD" id="cd06587">
    <property type="entry name" value="VOC"/>
    <property type="match status" value="1"/>
</dbReference>
<dbReference type="RefSeq" id="WP_209459108.1">
    <property type="nucleotide sequence ID" value="NZ_JAGGKC010000009.1"/>
</dbReference>
<comment type="caution">
    <text evidence="3">The sequence shown here is derived from an EMBL/GenBank/DDBJ whole genome shotgun (WGS) entry which is preliminary data.</text>
</comment>
<evidence type="ECO:0000259" key="2">
    <source>
        <dbReference type="PROSITE" id="PS51819"/>
    </source>
</evidence>
<dbReference type="EMBL" id="JAGGKC010000009">
    <property type="protein sequence ID" value="MBP1918887.1"/>
    <property type="molecule type" value="Genomic_DNA"/>
</dbReference>